<dbReference type="PANTHER" id="PTHR23226:SF416">
    <property type="entry name" value="FI01424P"/>
    <property type="match status" value="1"/>
</dbReference>
<dbReference type="SMART" id="SM00355">
    <property type="entry name" value="ZnF_C2H2"/>
    <property type="match status" value="1"/>
</dbReference>
<keyword evidence="2" id="KW-0479">Metal-binding</keyword>
<dbReference type="GO" id="GO:0008270">
    <property type="term" value="F:zinc ion binding"/>
    <property type="evidence" value="ECO:0007669"/>
    <property type="project" value="UniProtKB-KW"/>
</dbReference>
<dbReference type="AlphaFoldDB" id="A0A7K4X5W9"/>
<dbReference type="Gene3D" id="3.30.160.60">
    <property type="entry name" value="Classic Zinc Finger"/>
    <property type="match status" value="1"/>
</dbReference>
<dbReference type="GO" id="GO:0005634">
    <property type="term" value="C:nucleus"/>
    <property type="evidence" value="ECO:0007669"/>
    <property type="project" value="UniProtKB-SubCell"/>
</dbReference>
<dbReference type="Pfam" id="PF00096">
    <property type="entry name" value="zf-C2H2"/>
    <property type="match status" value="1"/>
</dbReference>
<evidence type="ECO:0000256" key="5">
    <source>
        <dbReference type="ARBA" id="ARBA00022833"/>
    </source>
</evidence>
<organism evidence="9 10">
    <name type="scientific">Regulus satrapa</name>
    <name type="common">Golden-crowned kinglet</name>
    <dbReference type="NCBI Taxonomy" id="13245"/>
    <lineage>
        <taxon>Eukaryota</taxon>
        <taxon>Metazoa</taxon>
        <taxon>Chordata</taxon>
        <taxon>Craniata</taxon>
        <taxon>Vertebrata</taxon>
        <taxon>Euteleostomi</taxon>
        <taxon>Archelosauria</taxon>
        <taxon>Archosauria</taxon>
        <taxon>Dinosauria</taxon>
        <taxon>Saurischia</taxon>
        <taxon>Theropoda</taxon>
        <taxon>Coelurosauria</taxon>
        <taxon>Aves</taxon>
        <taxon>Neognathae</taxon>
        <taxon>Neoaves</taxon>
        <taxon>Telluraves</taxon>
        <taxon>Australaves</taxon>
        <taxon>Passeriformes</taxon>
        <taxon>Regulidae</taxon>
        <taxon>Regulus</taxon>
    </lineage>
</organism>
<comment type="subcellular location">
    <subcellularLocation>
        <location evidence="1">Nucleus</location>
    </subcellularLocation>
</comment>
<dbReference type="EMBL" id="VWZN01002129">
    <property type="protein sequence ID" value="NWR41900.1"/>
    <property type="molecule type" value="Genomic_DNA"/>
</dbReference>
<evidence type="ECO:0000256" key="3">
    <source>
        <dbReference type="ARBA" id="ARBA00022737"/>
    </source>
</evidence>
<dbReference type="SUPFAM" id="SSF57667">
    <property type="entry name" value="beta-beta-alpha zinc fingers"/>
    <property type="match status" value="1"/>
</dbReference>
<feature type="non-terminal residue" evidence="9">
    <location>
        <position position="56"/>
    </location>
</feature>
<keyword evidence="6" id="KW-0539">Nucleus</keyword>
<keyword evidence="3" id="KW-0677">Repeat</keyword>
<evidence type="ECO:0000313" key="10">
    <source>
        <dbReference type="Proteomes" id="UP000529728"/>
    </source>
</evidence>
<sequence>SFGLSSSLVTHRRRHAGENPYKCSECGKSFSVGSAFIQHRRVHGGAAAPCRCGVCG</sequence>
<feature type="domain" description="C2H2-type" evidence="8">
    <location>
        <begin position="21"/>
        <end position="48"/>
    </location>
</feature>
<keyword evidence="10" id="KW-1185">Reference proteome</keyword>
<evidence type="ECO:0000256" key="7">
    <source>
        <dbReference type="PROSITE-ProRule" id="PRU00042"/>
    </source>
</evidence>
<gene>
    <name evidence="9" type="primary">Zik1</name>
    <name evidence="9" type="ORF">REGSAT_R10922</name>
</gene>
<dbReference type="GO" id="GO:0000978">
    <property type="term" value="F:RNA polymerase II cis-regulatory region sequence-specific DNA binding"/>
    <property type="evidence" value="ECO:0007669"/>
    <property type="project" value="TreeGrafter"/>
</dbReference>
<keyword evidence="5" id="KW-0862">Zinc</keyword>
<feature type="domain" description="C2H2-type" evidence="8">
    <location>
        <begin position="1"/>
        <end position="20"/>
    </location>
</feature>
<accession>A0A7K4X5W9</accession>
<name>A0A7K4X5W9_REGSA</name>
<dbReference type="Proteomes" id="UP000529728">
    <property type="component" value="Unassembled WGS sequence"/>
</dbReference>
<reference evidence="9 10" key="1">
    <citation type="submission" date="2019-09" db="EMBL/GenBank/DDBJ databases">
        <title>Bird 10,000 Genomes (B10K) Project - Family phase.</title>
        <authorList>
            <person name="Zhang G."/>
        </authorList>
    </citation>
    <scope>NUCLEOTIDE SEQUENCE [LARGE SCALE GENOMIC DNA]</scope>
    <source>
        <strain evidence="9">B10K-DU-001-18</strain>
        <tissue evidence="9">Muscle</tissue>
    </source>
</reference>
<dbReference type="PROSITE" id="PS00028">
    <property type="entry name" value="ZINC_FINGER_C2H2_1"/>
    <property type="match status" value="1"/>
</dbReference>
<dbReference type="OrthoDB" id="6077919at2759"/>
<dbReference type="PANTHER" id="PTHR23226">
    <property type="entry name" value="ZINC FINGER AND SCAN DOMAIN-CONTAINING"/>
    <property type="match status" value="1"/>
</dbReference>
<dbReference type="InterPro" id="IPR036236">
    <property type="entry name" value="Znf_C2H2_sf"/>
</dbReference>
<proteinExistence type="predicted"/>
<dbReference type="PROSITE" id="PS50157">
    <property type="entry name" value="ZINC_FINGER_C2H2_2"/>
    <property type="match status" value="2"/>
</dbReference>
<dbReference type="FunFam" id="3.30.160.60:FF:002343">
    <property type="entry name" value="Zinc finger protein 33A"/>
    <property type="match status" value="1"/>
</dbReference>
<evidence type="ECO:0000256" key="6">
    <source>
        <dbReference type="ARBA" id="ARBA00023242"/>
    </source>
</evidence>
<evidence type="ECO:0000256" key="4">
    <source>
        <dbReference type="ARBA" id="ARBA00022771"/>
    </source>
</evidence>
<protein>
    <submittedName>
        <fullName evidence="9">ZIK1 protein</fullName>
    </submittedName>
</protein>
<evidence type="ECO:0000313" key="9">
    <source>
        <dbReference type="EMBL" id="NWR41900.1"/>
    </source>
</evidence>
<comment type="caution">
    <text evidence="9">The sequence shown here is derived from an EMBL/GenBank/DDBJ whole genome shotgun (WGS) entry which is preliminary data.</text>
</comment>
<dbReference type="GO" id="GO:0000981">
    <property type="term" value="F:DNA-binding transcription factor activity, RNA polymerase II-specific"/>
    <property type="evidence" value="ECO:0007669"/>
    <property type="project" value="TreeGrafter"/>
</dbReference>
<evidence type="ECO:0000259" key="8">
    <source>
        <dbReference type="PROSITE" id="PS50157"/>
    </source>
</evidence>
<evidence type="ECO:0000256" key="1">
    <source>
        <dbReference type="ARBA" id="ARBA00004123"/>
    </source>
</evidence>
<dbReference type="InterPro" id="IPR013087">
    <property type="entry name" value="Znf_C2H2_type"/>
</dbReference>
<feature type="non-terminal residue" evidence="9">
    <location>
        <position position="1"/>
    </location>
</feature>
<evidence type="ECO:0000256" key="2">
    <source>
        <dbReference type="ARBA" id="ARBA00022723"/>
    </source>
</evidence>
<keyword evidence="4 7" id="KW-0863">Zinc-finger</keyword>